<keyword evidence="3" id="KW-1185">Reference proteome</keyword>
<evidence type="ECO:0000313" key="3">
    <source>
        <dbReference type="Proteomes" id="UP000027931"/>
    </source>
</evidence>
<evidence type="ECO:0000259" key="1">
    <source>
        <dbReference type="Pfam" id="PF12870"/>
    </source>
</evidence>
<accession>A0A074LTN5</accession>
<sequence length="119" mass="13292">MDKSETSATPEQAAKQAVTHYLDAVKSGNVDEMMKATLDNRFKDDASKREVYQTFSNDPIQTDKTKILAINKVDNSHLNATIRISTKNTGTHDLTIPVVKEGEQWKLVIDGQEVTKNND</sequence>
<protein>
    <recommendedName>
        <fullName evidence="1">DUF4878 domain-containing protein</fullName>
    </recommendedName>
</protein>
<evidence type="ECO:0000313" key="2">
    <source>
        <dbReference type="EMBL" id="KEO83158.1"/>
    </source>
</evidence>
<organism evidence="2 3">
    <name type="scientific">Tumebacillus flagellatus</name>
    <dbReference type="NCBI Taxonomy" id="1157490"/>
    <lineage>
        <taxon>Bacteria</taxon>
        <taxon>Bacillati</taxon>
        <taxon>Bacillota</taxon>
        <taxon>Bacilli</taxon>
        <taxon>Bacillales</taxon>
        <taxon>Alicyclobacillaceae</taxon>
        <taxon>Tumebacillus</taxon>
    </lineage>
</organism>
<name>A0A074LTN5_9BACL</name>
<proteinExistence type="predicted"/>
<dbReference type="Proteomes" id="UP000027931">
    <property type="component" value="Unassembled WGS sequence"/>
</dbReference>
<dbReference type="InterPro" id="IPR024267">
    <property type="entry name" value="DUF4878"/>
</dbReference>
<dbReference type="SUPFAM" id="SSF54427">
    <property type="entry name" value="NTF2-like"/>
    <property type="match status" value="1"/>
</dbReference>
<feature type="domain" description="DUF4878" evidence="1">
    <location>
        <begin position="11"/>
        <end position="107"/>
    </location>
</feature>
<dbReference type="eggNOG" id="ENOG5033IXU">
    <property type="taxonomic scope" value="Bacteria"/>
</dbReference>
<dbReference type="InterPro" id="IPR032710">
    <property type="entry name" value="NTF2-like_dom_sf"/>
</dbReference>
<gene>
    <name evidence="2" type="ORF">EL26_11860</name>
</gene>
<reference evidence="2 3" key="1">
    <citation type="journal article" date="2013" name="Int. J. Syst. Evol. Microbiol.">
        <title>Tumebacillus flagellatus sp. nov., an alpha-amylase/pullulanase-producing bacterium isolated from cassava wastewater.</title>
        <authorList>
            <person name="Wang Q."/>
            <person name="Xie N."/>
            <person name="Qin Y."/>
            <person name="Shen N."/>
            <person name="Zhu J."/>
            <person name="Mi H."/>
            <person name="Huang R."/>
        </authorList>
    </citation>
    <scope>NUCLEOTIDE SEQUENCE [LARGE SCALE GENOMIC DNA]</scope>
    <source>
        <strain evidence="2 3">GST4</strain>
    </source>
</reference>
<dbReference type="AlphaFoldDB" id="A0A074LTN5"/>
<dbReference type="RefSeq" id="WP_038088374.1">
    <property type="nucleotide sequence ID" value="NZ_JMIR01000014.1"/>
</dbReference>
<dbReference type="EMBL" id="JMIR01000014">
    <property type="protein sequence ID" value="KEO83158.1"/>
    <property type="molecule type" value="Genomic_DNA"/>
</dbReference>
<dbReference type="Pfam" id="PF12870">
    <property type="entry name" value="DUF4878"/>
    <property type="match status" value="1"/>
</dbReference>
<comment type="caution">
    <text evidence="2">The sequence shown here is derived from an EMBL/GenBank/DDBJ whole genome shotgun (WGS) entry which is preliminary data.</text>
</comment>
<dbReference type="OrthoDB" id="2382262at2"/>